<evidence type="ECO:0000259" key="7">
    <source>
        <dbReference type="PROSITE" id="PS51352"/>
    </source>
</evidence>
<dbReference type="InterPro" id="IPR013766">
    <property type="entry name" value="Thioredoxin_domain"/>
</dbReference>
<gene>
    <name evidence="8" type="ORF">CO073_04665</name>
</gene>
<dbReference type="Proteomes" id="UP000230136">
    <property type="component" value="Unassembled WGS sequence"/>
</dbReference>
<dbReference type="EMBL" id="PFSY01000214">
    <property type="protein sequence ID" value="PJC00986.1"/>
    <property type="molecule type" value="Genomic_DNA"/>
</dbReference>
<feature type="non-terminal residue" evidence="8">
    <location>
        <position position="1"/>
    </location>
</feature>
<protein>
    <recommendedName>
        <fullName evidence="7">Thioredoxin domain-containing protein</fullName>
    </recommendedName>
</protein>
<keyword evidence="4" id="KW-1015">Disulfide bond</keyword>
<dbReference type="GO" id="GO:0016491">
    <property type="term" value="F:oxidoreductase activity"/>
    <property type="evidence" value="ECO:0007669"/>
    <property type="project" value="UniProtKB-KW"/>
</dbReference>
<dbReference type="AlphaFoldDB" id="A0A2M8DPY4"/>
<name>A0A2M8DPY4_9BACT</name>
<keyword evidence="6" id="KW-1133">Transmembrane helix</keyword>
<feature type="domain" description="Thioredoxin" evidence="7">
    <location>
        <begin position="52"/>
        <end position="253"/>
    </location>
</feature>
<organism evidence="8 9">
    <name type="scientific">Candidatus Komeilibacteria bacterium CG_4_9_14_0_8_um_filter_36_9</name>
    <dbReference type="NCBI Taxonomy" id="1974473"/>
    <lineage>
        <taxon>Bacteria</taxon>
        <taxon>Candidatus Komeiliibacteriota</taxon>
    </lineage>
</organism>
<evidence type="ECO:0000256" key="1">
    <source>
        <dbReference type="ARBA" id="ARBA00005791"/>
    </source>
</evidence>
<comment type="similarity">
    <text evidence="1">Belongs to the thioredoxin family. DsbA subfamily.</text>
</comment>
<keyword evidence="3" id="KW-0560">Oxidoreductase</keyword>
<keyword evidence="5" id="KW-0676">Redox-active center</keyword>
<dbReference type="Pfam" id="PF13462">
    <property type="entry name" value="Thioredoxin_4"/>
    <property type="match status" value="1"/>
</dbReference>
<evidence type="ECO:0000313" key="9">
    <source>
        <dbReference type="Proteomes" id="UP000230136"/>
    </source>
</evidence>
<dbReference type="PROSITE" id="PS51352">
    <property type="entry name" value="THIOREDOXIN_2"/>
    <property type="match status" value="1"/>
</dbReference>
<keyword evidence="6" id="KW-0472">Membrane</keyword>
<evidence type="ECO:0000256" key="2">
    <source>
        <dbReference type="ARBA" id="ARBA00022729"/>
    </source>
</evidence>
<feature type="transmembrane region" description="Helical" evidence="6">
    <location>
        <begin position="16"/>
        <end position="41"/>
    </location>
</feature>
<dbReference type="PANTHER" id="PTHR13887:SF14">
    <property type="entry name" value="DISULFIDE BOND FORMATION PROTEIN D"/>
    <property type="match status" value="1"/>
</dbReference>
<accession>A0A2M8DPY4</accession>
<sequence>DMEELKIAKKMKPKTAFVLGLGSALGLFFVVGFFILLVMVMGDDNNVKAVNNDIVSPSPSAAAAQPNSGKVALNPVDKKTDWIKGDPKAKISIVEFSDTECPYCKRFHETMNQIVDEYSGQVNWVYRHFPLISLHSKATKEAEATECAGEQKGNTGFWSYLDRLFAITPSNNQLAEGQLTEIAQYVGLDVNDFEECLASGKYTAKVQSQASQAQAAGGTGTPYSVIVNGETLAPLSGALPLEQLKTIIDSLLQ</sequence>
<comment type="caution">
    <text evidence="8">The sequence shown here is derived from an EMBL/GenBank/DDBJ whole genome shotgun (WGS) entry which is preliminary data.</text>
</comment>
<evidence type="ECO:0000256" key="6">
    <source>
        <dbReference type="SAM" id="Phobius"/>
    </source>
</evidence>
<evidence type="ECO:0000256" key="5">
    <source>
        <dbReference type="ARBA" id="ARBA00023284"/>
    </source>
</evidence>
<dbReference type="PANTHER" id="PTHR13887">
    <property type="entry name" value="GLUTATHIONE S-TRANSFERASE KAPPA"/>
    <property type="match status" value="1"/>
</dbReference>
<dbReference type="Gene3D" id="3.40.30.10">
    <property type="entry name" value="Glutaredoxin"/>
    <property type="match status" value="1"/>
</dbReference>
<reference evidence="9" key="1">
    <citation type="submission" date="2017-09" db="EMBL/GenBank/DDBJ databases">
        <title>Depth-based differentiation of microbial function through sediment-hosted aquifers and enrichment of novel symbionts in the deep terrestrial subsurface.</title>
        <authorList>
            <person name="Probst A.J."/>
            <person name="Ladd B."/>
            <person name="Jarett J.K."/>
            <person name="Geller-Mcgrath D.E."/>
            <person name="Sieber C.M.K."/>
            <person name="Emerson J.B."/>
            <person name="Anantharaman K."/>
            <person name="Thomas B.C."/>
            <person name="Malmstrom R."/>
            <person name="Stieglmeier M."/>
            <person name="Klingl A."/>
            <person name="Woyke T."/>
            <person name="Ryan C.M."/>
            <person name="Banfield J.F."/>
        </authorList>
    </citation>
    <scope>NUCLEOTIDE SEQUENCE [LARGE SCALE GENOMIC DNA]</scope>
</reference>
<dbReference type="InterPro" id="IPR012336">
    <property type="entry name" value="Thioredoxin-like_fold"/>
</dbReference>
<evidence type="ECO:0000256" key="3">
    <source>
        <dbReference type="ARBA" id="ARBA00023002"/>
    </source>
</evidence>
<dbReference type="SUPFAM" id="SSF52833">
    <property type="entry name" value="Thioredoxin-like"/>
    <property type="match status" value="1"/>
</dbReference>
<keyword evidence="6" id="KW-0812">Transmembrane</keyword>
<proteinExistence type="inferred from homology"/>
<dbReference type="InterPro" id="IPR036249">
    <property type="entry name" value="Thioredoxin-like_sf"/>
</dbReference>
<evidence type="ECO:0000313" key="8">
    <source>
        <dbReference type="EMBL" id="PJC00986.1"/>
    </source>
</evidence>
<keyword evidence="2" id="KW-0732">Signal</keyword>
<evidence type="ECO:0000256" key="4">
    <source>
        <dbReference type="ARBA" id="ARBA00023157"/>
    </source>
</evidence>